<sequence>MAVESRLIPVLREGIDIVKMIAYKKLKEALAAKHPDRDAPFIARLTGALINMIFGVPAQEEPFVQFARTEAELIAQEKITLGPLLEDLRIPLTDALRIQALCDHQQGEDSTATLKQAQELGILLVDRDLPLPHSFTELVRKLGSAFGLILPPLPSTEH</sequence>
<reference evidence="1" key="2">
    <citation type="submission" date="2022-10" db="EMBL/GenBank/DDBJ databases">
        <authorList>
            <person name="Aronson H.S."/>
        </authorList>
    </citation>
    <scope>NUCLEOTIDE SEQUENCE</scope>
    <source>
        <strain evidence="1">RS19-109</strain>
    </source>
</reference>
<name>A0A9X4MCV2_9BACT</name>
<gene>
    <name evidence="1" type="ORF">OLX77_03680</name>
</gene>
<evidence type="ECO:0000313" key="1">
    <source>
        <dbReference type="EMBL" id="MDG4475259.1"/>
    </source>
</evidence>
<accession>A0A9X4MCV2</accession>
<reference evidence="1" key="1">
    <citation type="journal article" date="2022" name="bioRxiv">
        <title>Thiovibrio frasassiensisgen. nov., sp. nov., an autotrophic, elemental sulfur disproportionating bacterium isolated from sulfidic karst sediment, and proposal of Thiovibrionaceae fam. nov.</title>
        <authorList>
            <person name="Aronson H."/>
            <person name="Thomas C."/>
            <person name="Bhattacharyya M."/>
            <person name="Eckstein S."/>
            <person name="Jensen S."/>
            <person name="Barco R."/>
            <person name="Macalady J."/>
            <person name="Amend J."/>
        </authorList>
    </citation>
    <scope>NUCLEOTIDE SEQUENCE</scope>
    <source>
        <strain evidence="1">RS19-109</strain>
    </source>
</reference>
<dbReference type="Proteomes" id="UP001154240">
    <property type="component" value="Unassembled WGS sequence"/>
</dbReference>
<dbReference type="AlphaFoldDB" id="A0A9X4MCV2"/>
<evidence type="ECO:0000313" key="2">
    <source>
        <dbReference type="Proteomes" id="UP001154240"/>
    </source>
</evidence>
<comment type="caution">
    <text evidence="1">The sequence shown here is derived from an EMBL/GenBank/DDBJ whole genome shotgun (WGS) entry which is preliminary data.</text>
</comment>
<keyword evidence="2" id="KW-1185">Reference proteome</keyword>
<proteinExistence type="predicted"/>
<organism evidence="1 2">
    <name type="scientific">Thiovibrio frasassiensis</name>
    <dbReference type="NCBI Taxonomy" id="2984131"/>
    <lineage>
        <taxon>Bacteria</taxon>
        <taxon>Pseudomonadati</taxon>
        <taxon>Thermodesulfobacteriota</taxon>
        <taxon>Desulfobulbia</taxon>
        <taxon>Desulfobulbales</taxon>
        <taxon>Thiovibrionaceae</taxon>
        <taxon>Thiovibrio</taxon>
    </lineage>
</organism>
<dbReference type="RefSeq" id="WP_307632234.1">
    <property type="nucleotide sequence ID" value="NZ_JAPHEH010000001.1"/>
</dbReference>
<dbReference type="EMBL" id="JAPHEH010000001">
    <property type="protein sequence ID" value="MDG4475259.1"/>
    <property type="molecule type" value="Genomic_DNA"/>
</dbReference>
<protein>
    <submittedName>
        <fullName evidence="1">Uncharacterized protein</fullName>
    </submittedName>
</protein>